<reference evidence="2 3" key="1">
    <citation type="submission" date="2019-09" db="EMBL/GenBank/DDBJ databases">
        <title>Draft genome sequence assemblies of isolates from the urinary tract.</title>
        <authorList>
            <person name="Mores C.R."/>
            <person name="Putonti C."/>
            <person name="Wolfe A.J."/>
        </authorList>
    </citation>
    <scope>NUCLEOTIDE SEQUENCE [LARGE SCALE GENOMIC DNA]</scope>
    <source>
        <strain evidence="2 3">UMB246</strain>
    </source>
</reference>
<organism evidence="2 3">
    <name type="scientific">Lactobacillus jensenii</name>
    <dbReference type="NCBI Taxonomy" id="109790"/>
    <lineage>
        <taxon>Bacteria</taxon>
        <taxon>Bacillati</taxon>
        <taxon>Bacillota</taxon>
        <taxon>Bacilli</taxon>
        <taxon>Lactobacillales</taxon>
        <taxon>Lactobacillaceae</taxon>
        <taxon>Lactobacillus</taxon>
    </lineage>
</organism>
<proteinExistence type="predicted"/>
<keyword evidence="2" id="KW-0418">Kinase</keyword>
<name>A0A5N1I826_LACJE</name>
<evidence type="ECO:0000259" key="1">
    <source>
        <dbReference type="Pfam" id="PF02223"/>
    </source>
</evidence>
<dbReference type="RefSeq" id="WP_006584967.1">
    <property type="nucleotide sequence ID" value="NZ_CATOUV010000001.1"/>
</dbReference>
<feature type="domain" description="Thymidylate kinase-like" evidence="1">
    <location>
        <begin position="9"/>
        <end position="202"/>
    </location>
</feature>
<dbReference type="Pfam" id="PF02223">
    <property type="entry name" value="Thymidylate_kin"/>
    <property type="match status" value="1"/>
</dbReference>
<dbReference type="OrthoDB" id="7347703at2"/>
<evidence type="ECO:0000313" key="3">
    <source>
        <dbReference type="Proteomes" id="UP000327236"/>
    </source>
</evidence>
<dbReference type="GO" id="GO:0016301">
    <property type="term" value="F:kinase activity"/>
    <property type="evidence" value="ECO:0007669"/>
    <property type="project" value="UniProtKB-KW"/>
</dbReference>
<comment type="caution">
    <text evidence="2">The sequence shown here is derived from an EMBL/GenBank/DDBJ whole genome shotgun (WGS) entry which is preliminary data.</text>
</comment>
<protein>
    <submittedName>
        <fullName evidence="2">Thymidylate kinase</fullName>
    </submittedName>
</protein>
<evidence type="ECO:0000313" key="2">
    <source>
        <dbReference type="EMBL" id="KAA9321044.1"/>
    </source>
</evidence>
<dbReference type="Gene3D" id="3.40.50.300">
    <property type="entry name" value="P-loop containing nucleotide triphosphate hydrolases"/>
    <property type="match status" value="1"/>
</dbReference>
<keyword evidence="2" id="KW-0808">Transferase</keyword>
<dbReference type="EMBL" id="VYWW01000034">
    <property type="protein sequence ID" value="KAA9321044.1"/>
    <property type="molecule type" value="Genomic_DNA"/>
</dbReference>
<dbReference type="SUPFAM" id="SSF52540">
    <property type="entry name" value="P-loop containing nucleoside triphosphate hydrolases"/>
    <property type="match status" value="1"/>
</dbReference>
<gene>
    <name evidence="2" type="ORF">F6H94_07010</name>
</gene>
<sequence length="221" mass="25510">MSRGIIILIEGISNSGKTTLCNSLKNKANFEIIPEAIRYLENRLNDCGDNILFVPENSNQEVLNQELLFDIEFEKLYDANFLAQKGENVVIDKSAFSILATANAFQSSIIQGTYEIAEKFFHEYEKKIARFDLAKPDLSILLKADLEISEERNKNRKHKLLNIWTSPITRFKQERVLESEFEKINNKMILDTSNMSKEEVYKQVIETIKLMIGRDISESLH</sequence>
<dbReference type="Proteomes" id="UP000327236">
    <property type="component" value="Unassembled WGS sequence"/>
</dbReference>
<accession>A0A5N1I826</accession>
<dbReference type="InterPro" id="IPR027417">
    <property type="entry name" value="P-loop_NTPase"/>
</dbReference>
<dbReference type="GeneID" id="31742740"/>
<dbReference type="InterPro" id="IPR039430">
    <property type="entry name" value="Thymidylate_kin-like_dom"/>
</dbReference>
<dbReference type="AlphaFoldDB" id="A0A5N1I826"/>
<dbReference type="KEGG" id="lje:BUE77_03350"/>